<dbReference type="Gene3D" id="3.40.190.10">
    <property type="entry name" value="Periplasmic binding protein-like II"/>
    <property type="match status" value="1"/>
</dbReference>
<comment type="caution">
    <text evidence="2">The sequence shown here is derived from an EMBL/GenBank/DDBJ whole genome shotgun (WGS) entry which is preliminary data.</text>
</comment>
<dbReference type="PANTHER" id="PTHR42779">
    <property type="entry name" value="PROTEIN YNJB"/>
    <property type="match status" value="1"/>
</dbReference>
<dbReference type="Proteomes" id="UP000004386">
    <property type="component" value="Unassembled WGS sequence"/>
</dbReference>
<sequence length="415" mass="45434">MGMRPRDYYRSRSTAPPDAPHLFSIIRPETPVSDRSPFMRTILNAAMAIGITVAPAAADELTVITAGDQNMVDYINQYLGPLFEKENPGTTVRVVGTGPGDAGSQKVLERFEAQSKAGVEKWDTDVAVVHEKFVGPMVTAKFLENYRGKIDSGKLVTRDNAKMALGTDVDGYVMPMFNSQTALAYNPALVANPPKSYDELVAWAKENPKQFGYNGIKGGASGVSFVMGWIYAYGGDAEKLMKGPFEEGEAKNWDKAFSSLKDFTKNATLTPGNAGTLDMLSRGEIAMGPVWVDMFYSWKANGQLPPEMKLVLPAPGMPGQPMHYVIPEKSAHKELAEKFVALATSPKVQAEGIVKRFNWYPGIDADHVKAELDGDTWNKLFTDISPDDLAKYGKPFPIAPYNTAILEAYERQVGN</sequence>
<evidence type="ECO:0000256" key="1">
    <source>
        <dbReference type="ARBA" id="ARBA00022764"/>
    </source>
</evidence>
<proteinExistence type="predicted"/>
<evidence type="ECO:0000313" key="3">
    <source>
        <dbReference type="Proteomes" id="UP000004386"/>
    </source>
</evidence>
<dbReference type="HOGENOM" id="CLU_058811_0_0_5"/>
<protein>
    <submittedName>
        <fullName evidence="2">Extracellular solute-binding protein</fullName>
    </submittedName>
</protein>
<keyword evidence="1" id="KW-0574">Periplasm</keyword>
<reference evidence="2 3" key="1">
    <citation type="submission" date="2009-05" db="EMBL/GenBank/DDBJ databases">
        <authorList>
            <person name="Setubal J.C."/>
            <person name="Boyle S."/>
            <person name="Crasta O.R."/>
            <person name="Gillespie J.J."/>
            <person name="Kenyon R.W."/>
            <person name="Lu J."/>
            <person name="Mane S."/>
            <person name="Nagrani S."/>
            <person name="Shallom J.M."/>
            <person name="Shallom S."/>
            <person name="Shukla M."/>
            <person name="Snyder E.E."/>
            <person name="Sobral B.W."/>
            <person name="Wattam A.R."/>
            <person name="Will R."/>
            <person name="Williams K."/>
            <person name="Yoo H."/>
            <person name="Munk C."/>
            <person name="Tapia R."/>
            <person name="Green L."/>
            <person name="Rogers Y."/>
            <person name="Detter J.C."/>
            <person name="Bruce D."/>
            <person name="Brettin T.S."/>
            <person name="Tsolis R."/>
        </authorList>
    </citation>
    <scope>NUCLEOTIDE SEQUENCE [LARGE SCALE GENOMIC DNA]</scope>
    <source>
        <strain evidence="2 3">LMG 3301</strain>
    </source>
</reference>
<evidence type="ECO:0000313" key="2">
    <source>
        <dbReference type="EMBL" id="EEQ93622.1"/>
    </source>
</evidence>
<dbReference type="Pfam" id="PF13416">
    <property type="entry name" value="SBP_bac_8"/>
    <property type="match status" value="1"/>
</dbReference>
<organism evidence="2 3">
    <name type="scientific">Brucella intermedia LMG 3301</name>
    <dbReference type="NCBI Taxonomy" id="641118"/>
    <lineage>
        <taxon>Bacteria</taxon>
        <taxon>Pseudomonadati</taxon>
        <taxon>Pseudomonadota</taxon>
        <taxon>Alphaproteobacteria</taxon>
        <taxon>Hyphomicrobiales</taxon>
        <taxon>Brucellaceae</taxon>
        <taxon>Brucella/Ochrobactrum group</taxon>
        <taxon>Brucella</taxon>
    </lineage>
</organism>
<dbReference type="AlphaFoldDB" id="C4WLI0"/>
<dbReference type="PANTHER" id="PTHR42779:SF1">
    <property type="entry name" value="PROTEIN YNJB"/>
    <property type="match status" value="1"/>
</dbReference>
<name>C4WLI0_9HYPH</name>
<dbReference type="EMBL" id="ACQA01000002">
    <property type="protein sequence ID" value="EEQ93622.1"/>
    <property type="molecule type" value="Genomic_DNA"/>
</dbReference>
<dbReference type="InterPro" id="IPR006059">
    <property type="entry name" value="SBP"/>
</dbReference>
<accession>C4WLI0</accession>
<gene>
    <name evidence="2" type="ORF">OINT_2000790</name>
</gene>
<dbReference type="SUPFAM" id="SSF53850">
    <property type="entry name" value="Periplasmic binding protein-like II"/>
    <property type="match status" value="1"/>
</dbReference>